<keyword evidence="1" id="KW-0808">Transferase</keyword>
<dbReference type="Proteomes" id="UP000246351">
    <property type="component" value="Unassembled WGS sequence"/>
</dbReference>
<protein>
    <submittedName>
        <fullName evidence="1">Galactose-1-phosphate uridylyltransferase</fullName>
        <ecNumber evidence="1">2.7.7.12</ecNumber>
    </submittedName>
</protein>
<gene>
    <name evidence="1" type="ORF">DD924_13595</name>
</gene>
<proteinExistence type="predicted"/>
<name>A0A317Z7Y2_STAPS</name>
<dbReference type="EC" id="2.7.7.12" evidence="1"/>
<dbReference type="GO" id="GO:0008108">
    <property type="term" value="F:UDP-glucose:hexose-1-phosphate uridylyltransferase activity"/>
    <property type="evidence" value="ECO:0007669"/>
    <property type="project" value="UniProtKB-EC"/>
</dbReference>
<organism evidence="1 2">
    <name type="scientific">Staphylococcus pseudintermedius</name>
    <dbReference type="NCBI Taxonomy" id="283734"/>
    <lineage>
        <taxon>Bacteria</taxon>
        <taxon>Bacillati</taxon>
        <taxon>Bacillota</taxon>
        <taxon>Bacilli</taxon>
        <taxon>Bacillales</taxon>
        <taxon>Staphylococcaceae</taxon>
        <taxon>Staphylococcus</taxon>
        <taxon>Staphylococcus intermedius group</taxon>
    </lineage>
</organism>
<reference evidence="1 2" key="1">
    <citation type="journal article" date="2018" name="Vet. Microbiol.">
        <title>Clonal diversity and geographic distribution of methicillin-resistant Staphylococcus pseudintermedius from Australian animals: Discovery of novel sequence types.</title>
        <authorList>
            <person name="Worthing K.A."/>
            <person name="Abraham S."/>
            <person name="Coombs G.W."/>
            <person name="Pang S."/>
            <person name="Saputra S."/>
            <person name="Jordan D."/>
            <person name="Trott D.J."/>
            <person name="Norris J.M."/>
        </authorList>
    </citation>
    <scope>NUCLEOTIDE SEQUENCE [LARGE SCALE GENOMIC DNA]</scope>
    <source>
        <strain evidence="1 2">ST71 3</strain>
    </source>
</reference>
<feature type="non-terminal residue" evidence="1">
    <location>
        <position position="97"/>
    </location>
</feature>
<keyword evidence="1" id="KW-0548">Nucleotidyltransferase</keyword>
<sequence length="97" mass="10673">MANAAHVYQFADAIIAHGDYEAGDRIYVVNQILSRIKADDIALLDTEHDIQPQAPIEIVNLLIEDAIERGAFEDILSAREQLEASLMDLITPKPSTG</sequence>
<dbReference type="EMBL" id="QEIV01001385">
    <property type="protein sequence ID" value="PWZ96679.1"/>
    <property type="molecule type" value="Genomic_DNA"/>
</dbReference>
<comment type="caution">
    <text evidence="1">The sequence shown here is derived from an EMBL/GenBank/DDBJ whole genome shotgun (WGS) entry which is preliminary data.</text>
</comment>
<evidence type="ECO:0000313" key="1">
    <source>
        <dbReference type="EMBL" id="PWZ96679.1"/>
    </source>
</evidence>
<accession>A0A317Z7Y2</accession>
<dbReference type="AlphaFoldDB" id="A0A317Z7Y2"/>
<evidence type="ECO:0000313" key="2">
    <source>
        <dbReference type="Proteomes" id="UP000246351"/>
    </source>
</evidence>